<evidence type="ECO:0000313" key="2">
    <source>
        <dbReference type="Proteomes" id="UP000822476"/>
    </source>
</evidence>
<sequence length="91" mass="10100">MFPLGDQAGAKYIYLETVMTSEFDERNHSFGYSVEKLSDLAQPFWACNPLSKAFQISSTINSITVYIPANSFQPNSAYRSKVLSSSTGSPY</sequence>
<dbReference type="EMBL" id="JTDE01001720">
    <property type="protein sequence ID" value="KAF7258444.1"/>
    <property type="molecule type" value="Genomic_DNA"/>
</dbReference>
<dbReference type="AlphaFoldDB" id="A0A8S9YV13"/>
<comment type="caution">
    <text evidence="1">The sequence shown here is derived from an EMBL/GenBank/DDBJ whole genome shotgun (WGS) entry which is preliminary data.</text>
</comment>
<accession>A0A8S9YV13</accession>
<protein>
    <submittedName>
        <fullName evidence="1">Uncharacterized protein</fullName>
    </submittedName>
</protein>
<evidence type="ECO:0000313" key="1">
    <source>
        <dbReference type="EMBL" id="KAF7258444.1"/>
    </source>
</evidence>
<organism evidence="1 2">
    <name type="scientific">Paragonimus skrjabini miyazakii</name>
    <dbReference type="NCBI Taxonomy" id="59628"/>
    <lineage>
        <taxon>Eukaryota</taxon>
        <taxon>Metazoa</taxon>
        <taxon>Spiralia</taxon>
        <taxon>Lophotrochozoa</taxon>
        <taxon>Platyhelminthes</taxon>
        <taxon>Trematoda</taxon>
        <taxon>Digenea</taxon>
        <taxon>Plagiorchiida</taxon>
        <taxon>Troglotremata</taxon>
        <taxon>Troglotrematidae</taxon>
        <taxon>Paragonimus</taxon>
    </lineage>
</organism>
<name>A0A8S9YV13_9TREM</name>
<reference evidence="1" key="1">
    <citation type="submission" date="2019-07" db="EMBL/GenBank/DDBJ databases">
        <title>Annotation for the trematode Paragonimus miyazaki's.</title>
        <authorList>
            <person name="Choi Y.-J."/>
        </authorList>
    </citation>
    <scope>NUCLEOTIDE SEQUENCE</scope>
    <source>
        <strain evidence="1">Japan</strain>
    </source>
</reference>
<proteinExistence type="predicted"/>
<gene>
    <name evidence="1" type="ORF">EG68_04003</name>
</gene>
<keyword evidence="2" id="KW-1185">Reference proteome</keyword>
<dbReference type="Proteomes" id="UP000822476">
    <property type="component" value="Unassembled WGS sequence"/>
</dbReference>